<dbReference type="PROSITE" id="PS50102">
    <property type="entry name" value="RRM"/>
    <property type="match status" value="2"/>
</dbReference>
<dbReference type="Pfam" id="PF00076">
    <property type="entry name" value="RRM_1"/>
    <property type="match status" value="2"/>
</dbReference>
<dbReference type="Gene3D" id="3.30.70.330">
    <property type="match status" value="2"/>
</dbReference>
<dbReference type="SMART" id="SM00360">
    <property type="entry name" value="RRM"/>
    <property type="match status" value="2"/>
</dbReference>
<dbReference type="InterPro" id="IPR000504">
    <property type="entry name" value="RRM_dom"/>
</dbReference>
<feature type="non-terminal residue" evidence="5">
    <location>
        <position position="240"/>
    </location>
</feature>
<reference evidence="5 6" key="1">
    <citation type="journal article" date="2024" name="BMC Biol.">
        <title>Comparative genomics of Ascetosporea gives new insight into the evolutionary basis for animal parasitism in Rhizaria.</title>
        <authorList>
            <person name="Hiltunen Thoren M."/>
            <person name="Onut-Brannstrom I."/>
            <person name="Alfjorden A."/>
            <person name="Peckova H."/>
            <person name="Swords F."/>
            <person name="Hooper C."/>
            <person name="Holzer A.S."/>
            <person name="Bass D."/>
            <person name="Burki F."/>
        </authorList>
    </citation>
    <scope>NUCLEOTIDE SEQUENCE [LARGE SCALE GENOMIC DNA]</scope>
    <source>
        <strain evidence="5">20-A016</strain>
    </source>
</reference>
<comment type="caution">
    <text evidence="5">The sequence shown here is derived from an EMBL/GenBank/DDBJ whole genome shotgun (WGS) entry which is preliminary data.</text>
</comment>
<protein>
    <recommendedName>
        <fullName evidence="4">RRM domain-containing protein</fullName>
    </recommendedName>
</protein>
<evidence type="ECO:0000313" key="6">
    <source>
        <dbReference type="Proteomes" id="UP001439008"/>
    </source>
</evidence>
<gene>
    <name evidence="5" type="ORF">MHBO_003349</name>
</gene>
<accession>A0ABV2AQ81</accession>
<evidence type="ECO:0000256" key="3">
    <source>
        <dbReference type="SAM" id="MobiDB-lite"/>
    </source>
</evidence>
<proteinExistence type="predicted"/>
<dbReference type="CDD" id="cd00590">
    <property type="entry name" value="RRM_SF"/>
    <property type="match status" value="1"/>
</dbReference>
<keyword evidence="1 2" id="KW-0694">RNA-binding</keyword>
<evidence type="ECO:0000256" key="2">
    <source>
        <dbReference type="PROSITE-ProRule" id="PRU00176"/>
    </source>
</evidence>
<dbReference type="Proteomes" id="UP001439008">
    <property type="component" value="Unassembled WGS sequence"/>
</dbReference>
<dbReference type="InterPro" id="IPR052462">
    <property type="entry name" value="SLIRP/GR-RBP-like"/>
</dbReference>
<organism evidence="5 6">
    <name type="scientific">Bonamia ostreae</name>
    <dbReference type="NCBI Taxonomy" id="126728"/>
    <lineage>
        <taxon>Eukaryota</taxon>
        <taxon>Sar</taxon>
        <taxon>Rhizaria</taxon>
        <taxon>Endomyxa</taxon>
        <taxon>Ascetosporea</taxon>
        <taxon>Haplosporida</taxon>
        <taxon>Bonamia</taxon>
    </lineage>
</organism>
<dbReference type="EMBL" id="JBDODL010001806">
    <property type="protein sequence ID" value="MES1921814.1"/>
    <property type="molecule type" value="Genomic_DNA"/>
</dbReference>
<evidence type="ECO:0000259" key="4">
    <source>
        <dbReference type="PROSITE" id="PS50102"/>
    </source>
</evidence>
<dbReference type="SUPFAM" id="SSF54928">
    <property type="entry name" value="RNA-binding domain, RBD"/>
    <property type="match status" value="1"/>
</dbReference>
<feature type="domain" description="RRM" evidence="4">
    <location>
        <begin position="71"/>
        <end position="148"/>
    </location>
</feature>
<name>A0ABV2AQ81_9EUKA</name>
<sequence length="240" mass="27731">MDSKKRKVDEETQKPETGSESGKSFAVLRKSVERIGFEELIDFITLFSLEKDNEKFLKAIMEKINQKKELRKVFVRSIGFNTKEKDFKAAMEKYGKLEECLMVMDPETKTPKGFAFVTYADYSGAMNALKEGKVTIGDRTAYVHFAEYNYRSEKRKSPKFANANSNGNGQNYDIVTSEMDKRREHQIFIRNLGDEIDAETLKDVFKQYGPIEECFVPKDRETGRQKGYGFVKYYSPDSVN</sequence>
<dbReference type="PANTHER" id="PTHR48027">
    <property type="entry name" value="HETEROGENEOUS NUCLEAR RIBONUCLEOPROTEIN 87F-RELATED"/>
    <property type="match status" value="1"/>
</dbReference>
<dbReference type="InterPro" id="IPR012677">
    <property type="entry name" value="Nucleotide-bd_a/b_plait_sf"/>
</dbReference>
<dbReference type="InterPro" id="IPR035979">
    <property type="entry name" value="RBD_domain_sf"/>
</dbReference>
<feature type="domain" description="RRM" evidence="4">
    <location>
        <begin position="185"/>
        <end position="240"/>
    </location>
</feature>
<feature type="region of interest" description="Disordered" evidence="3">
    <location>
        <begin position="1"/>
        <end position="23"/>
    </location>
</feature>
<evidence type="ECO:0000313" key="5">
    <source>
        <dbReference type="EMBL" id="MES1921814.1"/>
    </source>
</evidence>
<evidence type="ECO:0000256" key="1">
    <source>
        <dbReference type="ARBA" id="ARBA00022884"/>
    </source>
</evidence>
<feature type="compositionally biased region" description="Basic and acidic residues" evidence="3">
    <location>
        <begin position="1"/>
        <end position="14"/>
    </location>
</feature>
<keyword evidence="6" id="KW-1185">Reference proteome</keyword>